<comment type="caution">
    <text evidence="1">The sequence shown here is derived from an EMBL/GenBank/DDBJ whole genome shotgun (WGS) entry which is preliminary data.</text>
</comment>
<accession>A0ABD3M5J1</accession>
<name>A0ABD3M5J1_9STRA</name>
<organism evidence="1 2">
    <name type="scientific">Discostella pseudostelligera</name>
    <dbReference type="NCBI Taxonomy" id="259834"/>
    <lineage>
        <taxon>Eukaryota</taxon>
        <taxon>Sar</taxon>
        <taxon>Stramenopiles</taxon>
        <taxon>Ochrophyta</taxon>
        <taxon>Bacillariophyta</taxon>
        <taxon>Coscinodiscophyceae</taxon>
        <taxon>Thalassiosirophycidae</taxon>
        <taxon>Stephanodiscales</taxon>
        <taxon>Stephanodiscaceae</taxon>
        <taxon>Discostella</taxon>
    </lineage>
</organism>
<evidence type="ECO:0000313" key="1">
    <source>
        <dbReference type="EMBL" id="KAL3759295.1"/>
    </source>
</evidence>
<dbReference type="EMBL" id="JALLBG020000206">
    <property type="protein sequence ID" value="KAL3759295.1"/>
    <property type="molecule type" value="Genomic_DNA"/>
</dbReference>
<protein>
    <submittedName>
        <fullName evidence="1">Uncharacterized protein</fullName>
    </submittedName>
</protein>
<reference evidence="1 2" key="1">
    <citation type="submission" date="2024-10" db="EMBL/GenBank/DDBJ databases">
        <title>Updated reference genomes for cyclostephanoid diatoms.</title>
        <authorList>
            <person name="Roberts W.R."/>
            <person name="Alverson A.J."/>
        </authorList>
    </citation>
    <scope>NUCLEOTIDE SEQUENCE [LARGE SCALE GENOMIC DNA]</scope>
    <source>
        <strain evidence="1 2">AJA232-27</strain>
    </source>
</reference>
<keyword evidence="2" id="KW-1185">Reference proteome</keyword>
<dbReference type="AlphaFoldDB" id="A0ABD3M5J1"/>
<proteinExistence type="predicted"/>
<dbReference type="Proteomes" id="UP001530293">
    <property type="component" value="Unassembled WGS sequence"/>
</dbReference>
<evidence type="ECO:0000313" key="2">
    <source>
        <dbReference type="Proteomes" id="UP001530293"/>
    </source>
</evidence>
<gene>
    <name evidence="1" type="ORF">ACHAWU_002096</name>
</gene>
<sequence length="114" mass="13308">MYGTFLEELLDLFVIQFMREIELKRIVDGYRSWCIYRNRKVLTYSTNKLVGDVIITCIVLLTPFINGCNFTDMSRMLTIPIYTKRVCTIFQECYGMTITGIFDGIHIGELSTHM</sequence>